<keyword evidence="1" id="KW-0812">Transmembrane</keyword>
<dbReference type="Proteomes" id="UP000192727">
    <property type="component" value="Chromosome"/>
</dbReference>
<protein>
    <submittedName>
        <fullName evidence="2">Uncharacterized protein</fullName>
    </submittedName>
</protein>
<dbReference type="InterPro" id="IPR049746">
    <property type="entry name" value="TcpD-like_C"/>
</dbReference>
<evidence type="ECO:0000313" key="3">
    <source>
        <dbReference type="Proteomes" id="UP000192727"/>
    </source>
</evidence>
<dbReference type="RefSeq" id="WP_083038946.1">
    <property type="nucleotide sequence ID" value="NZ_CP020557.1"/>
</dbReference>
<feature type="transmembrane region" description="Helical" evidence="1">
    <location>
        <begin position="15"/>
        <end position="32"/>
    </location>
</feature>
<keyword evidence="1" id="KW-1133">Transmembrane helix</keyword>
<sequence>MPTLAGLAGIIKTEGGNALVIMLVIFAILFIAKQKIGQFIFFLLLAGLCYFAIGNPDSVLGGIKALWNKVF</sequence>
<proteinExistence type="predicted"/>
<feature type="transmembrane region" description="Helical" evidence="1">
    <location>
        <begin position="39"/>
        <end position="56"/>
    </location>
</feature>
<reference evidence="2 3" key="1">
    <citation type="submission" date="2017-03" db="EMBL/GenBank/DDBJ databases">
        <title>Paenibacillus larvae genome sequencing.</title>
        <authorList>
            <person name="Dingman D.W."/>
        </authorList>
    </citation>
    <scope>NUCLEOTIDE SEQUENCE [LARGE SCALE GENOMIC DNA]</scope>
    <source>
        <strain evidence="2 3">SAG 10367</strain>
    </source>
</reference>
<accession>A0A1V0UQA9</accession>
<name>A0A1V0UQA9_9BACL</name>
<evidence type="ECO:0000256" key="1">
    <source>
        <dbReference type="SAM" id="Phobius"/>
    </source>
</evidence>
<organism evidence="2 3">
    <name type="scientific">Paenibacillus larvae subsp. pulvifaciens</name>
    <dbReference type="NCBI Taxonomy" id="1477"/>
    <lineage>
        <taxon>Bacteria</taxon>
        <taxon>Bacillati</taxon>
        <taxon>Bacillota</taxon>
        <taxon>Bacilli</taxon>
        <taxon>Bacillales</taxon>
        <taxon>Paenibacillaceae</taxon>
        <taxon>Paenibacillus</taxon>
    </lineage>
</organism>
<keyword evidence="1" id="KW-0472">Membrane</keyword>
<evidence type="ECO:0000313" key="2">
    <source>
        <dbReference type="EMBL" id="ARF67297.1"/>
    </source>
</evidence>
<dbReference type="AlphaFoldDB" id="A0A1V0UQA9"/>
<gene>
    <name evidence="2" type="ORF">B7C51_04840</name>
</gene>
<dbReference type="EMBL" id="CP020557">
    <property type="protein sequence ID" value="ARF67297.1"/>
    <property type="molecule type" value="Genomic_DNA"/>
</dbReference>
<dbReference type="NCBIfam" id="NF040686">
    <property type="entry name" value="TcpD_dom"/>
    <property type="match status" value="1"/>
</dbReference>